<reference evidence="2" key="1">
    <citation type="submission" date="2021-08" db="EMBL/GenBank/DDBJ databases">
        <authorList>
            <person name="Misof B."/>
            <person name="Oliver O."/>
            <person name="Podsiadlowski L."/>
            <person name="Donath A."/>
            <person name="Peters R."/>
            <person name="Mayer C."/>
            <person name="Rust J."/>
            <person name="Gunkel S."/>
            <person name="Lesny P."/>
            <person name="Martin S."/>
            <person name="Oeyen J.P."/>
            <person name="Petersen M."/>
            <person name="Panagiotis P."/>
            <person name="Wilbrandt J."/>
            <person name="Tanja T."/>
        </authorList>
    </citation>
    <scope>NUCLEOTIDE SEQUENCE</scope>
    <source>
        <strain evidence="2">GBR_01_08_01A</strain>
        <tissue evidence="2">Thorax + abdomen</tissue>
    </source>
</reference>
<evidence type="ECO:0000313" key="3">
    <source>
        <dbReference type="Proteomes" id="UP001258017"/>
    </source>
</evidence>
<dbReference type="InterPro" id="IPR005312">
    <property type="entry name" value="DUF1759"/>
</dbReference>
<reference evidence="2" key="2">
    <citation type="journal article" date="2023" name="Commun. Biol.">
        <title>Intrasexual cuticular hydrocarbon dimorphism in a wasp sheds light on hydrocarbon biosynthesis genes in Hymenoptera.</title>
        <authorList>
            <person name="Moris V.C."/>
            <person name="Podsiadlowski L."/>
            <person name="Martin S."/>
            <person name="Oeyen J.P."/>
            <person name="Donath A."/>
            <person name="Petersen M."/>
            <person name="Wilbrandt J."/>
            <person name="Misof B."/>
            <person name="Liedtke D."/>
            <person name="Thamm M."/>
            <person name="Scheiner R."/>
            <person name="Schmitt T."/>
            <person name="Niehuis O."/>
        </authorList>
    </citation>
    <scope>NUCLEOTIDE SEQUENCE</scope>
    <source>
        <strain evidence="2">GBR_01_08_01A</strain>
    </source>
</reference>
<dbReference type="AlphaFoldDB" id="A0AAD9R945"/>
<dbReference type="Proteomes" id="UP001258017">
    <property type="component" value="Unassembled WGS sequence"/>
</dbReference>
<feature type="region of interest" description="Disordered" evidence="1">
    <location>
        <begin position="299"/>
        <end position="329"/>
    </location>
</feature>
<dbReference type="InterPro" id="IPR043502">
    <property type="entry name" value="DNA/RNA_pol_sf"/>
</dbReference>
<comment type="caution">
    <text evidence="2">The sequence shown here is derived from an EMBL/GenBank/DDBJ whole genome shotgun (WGS) entry which is preliminary data.</text>
</comment>
<proteinExistence type="predicted"/>
<feature type="compositionally biased region" description="Low complexity" evidence="1">
    <location>
        <begin position="300"/>
        <end position="311"/>
    </location>
</feature>
<feature type="compositionally biased region" description="Polar residues" evidence="1">
    <location>
        <begin position="1194"/>
        <end position="1205"/>
    </location>
</feature>
<feature type="region of interest" description="Disordered" evidence="1">
    <location>
        <begin position="403"/>
        <end position="423"/>
    </location>
</feature>
<gene>
    <name evidence="2" type="ORF">KPH14_008479</name>
</gene>
<dbReference type="CDD" id="cd01644">
    <property type="entry name" value="RT_pepA17"/>
    <property type="match status" value="1"/>
</dbReference>
<dbReference type="Pfam" id="PF05380">
    <property type="entry name" value="Peptidase_A17"/>
    <property type="match status" value="1"/>
</dbReference>
<dbReference type="PANTHER" id="PTHR47331:SF1">
    <property type="entry name" value="GAG-LIKE PROTEIN"/>
    <property type="match status" value="1"/>
</dbReference>
<keyword evidence="3" id="KW-1185">Reference proteome</keyword>
<evidence type="ECO:0000256" key="1">
    <source>
        <dbReference type="SAM" id="MobiDB-lite"/>
    </source>
</evidence>
<dbReference type="InterPro" id="IPR008042">
    <property type="entry name" value="Retrotrans_Pao"/>
</dbReference>
<dbReference type="EMBL" id="JAIFRP010004422">
    <property type="protein sequence ID" value="KAK2575370.1"/>
    <property type="molecule type" value="Genomic_DNA"/>
</dbReference>
<organism evidence="2 3">
    <name type="scientific">Odynerus spinipes</name>
    <dbReference type="NCBI Taxonomy" id="1348599"/>
    <lineage>
        <taxon>Eukaryota</taxon>
        <taxon>Metazoa</taxon>
        <taxon>Ecdysozoa</taxon>
        <taxon>Arthropoda</taxon>
        <taxon>Hexapoda</taxon>
        <taxon>Insecta</taxon>
        <taxon>Pterygota</taxon>
        <taxon>Neoptera</taxon>
        <taxon>Endopterygota</taxon>
        <taxon>Hymenoptera</taxon>
        <taxon>Apocrita</taxon>
        <taxon>Aculeata</taxon>
        <taxon>Vespoidea</taxon>
        <taxon>Vespidae</taxon>
        <taxon>Eumeninae</taxon>
        <taxon>Odynerus</taxon>
    </lineage>
</organism>
<feature type="region of interest" description="Disordered" evidence="1">
    <location>
        <begin position="1180"/>
        <end position="1213"/>
    </location>
</feature>
<accession>A0AAD9R945</accession>
<dbReference type="PANTHER" id="PTHR47331">
    <property type="entry name" value="PHD-TYPE DOMAIN-CONTAINING PROTEIN"/>
    <property type="match status" value="1"/>
</dbReference>
<name>A0AAD9R945_9HYME</name>
<sequence length="1213" mass="136668">MERQESQNIESIKAATQKLIAKQTELIHMLNLTEETLQEFQTPARTFLEDQLDESKSLWNQITANHAKICEDACISTSAYYQENRIAAAKRTYNVIKAAIYQQLEARNPPTSSTPQSVTSTTSSQLPRMNLPTFSGSYMEWISFRNLFMSVVHQNPSLTDVQRLHYLRTCLKGEALACIAGVPLTDEEYAGAWASLRDRYENKRVLINNHIDYLVSIPAIKRDTAAELRSLCDSTTQVLRSLDTLGRKDHLGNDICVHLTVQRLSPSLRKDWERHLGDDTSPPISDLLKFLESSTRALESAASSAPKSTPAQGPSAPRARPQGTRALHATAGHSRPCPCCQGSHYLGRCTEFREKTPEQRRQLAVQHKVCMNCLSSSHSTKQCKSEYRCTKCQRAHHTLLHPDTASPAAREAGSPNELGPVQHPTNAYHASQPQWQIPSLFLPTAMVVLRSPTGRCCRIRALLDQGSEACFISERAAQMLRPHLRSRIDSNCSLEVLRSHRDELQLQSRPKALPQGWIWLSELSSTDHFLLPEVRQGPPGSPTAQNTALGWILSGAVHTKARPSARTFCSHATTLGTFQDAETHELLRRFWEIEELPTTRILTSDEQTCEDHFAATHQRNTDGRYTVRLPFKQTPMPDLRVSRIIAVHRLEHLERRLSRDYTLRTEYSSFLQEYEALGHMSPTKVTTSAQNTYYMPHHAVIRETSSTTKLRVVFNASGKNPNAAAVVRATRLGPALQNDLISIILKWRIHRYVFSADIEKMYRQIRVHDDDAEYQRIVWRDEPSASPRDFKLTTVTYGTAAAPYLALRTLQQLASDEESKFPLGAAALREDFYVDDLLSGAGDLNSALARQREISQLLEAGGFRLRKWISNDPALLQAIRQEDRLQPASRVLQLDEHVRTLGIHWNAATDTFHFQVSPSNVQQPTKRKVLAAIARLFDPLGWLAPVVAKAKILMQRLWSAQLDWDQALPNDLANEWGIYQEELPQLSCIAIPRWTKQTATTSSIELHGFCDASIHAYAAAIYVRVSDQTGAHVILLTAKTKVAPLKQISTPRLELCGAVLLTRMLDVVYTTMRYQKVPIHAWTDSKIVLAWLQGHPTRWTCFVANRVSEIQSTKLKIHWHHVPSKDNPADCASRGMNPSELPHLGLWWHGPTWLRQPPSKWPKERTSDHRVCAQSAVHLLRGRSQGTALPPSAAETQPDSTPQSVRRSEPTTT</sequence>
<evidence type="ECO:0008006" key="4">
    <source>
        <dbReference type="Google" id="ProtNLM"/>
    </source>
</evidence>
<protein>
    <recommendedName>
        <fullName evidence="4">Peptidase aspartic putative domain-containing protein</fullName>
    </recommendedName>
</protein>
<dbReference type="SUPFAM" id="SSF56672">
    <property type="entry name" value="DNA/RNA polymerases"/>
    <property type="match status" value="1"/>
</dbReference>
<dbReference type="Pfam" id="PF03564">
    <property type="entry name" value="DUF1759"/>
    <property type="match status" value="1"/>
</dbReference>
<dbReference type="GO" id="GO:0071897">
    <property type="term" value="P:DNA biosynthetic process"/>
    <property type="evidence" value="ECO:0007669"/>
    <property type="project" value="UniProtKB-ARBA"/>
</dbReference>
<evidence type="ECO:0000313" key="2">
    <source>
        <dbReference type="EMBL" id="KAK2575370.1"/>
    </source>
</evidence>